<sequence length="388" mass="43434">MECRGLQATEKERWFDHVDEVFVHTPRAYFERHFHNDPWLSLEGIRVAVDHERDDRIASTVRVFVRRALIDGRHVPCGGIGEVSTKADYRKRGLASQLLQDAEKWMKEQGMAFGMLHTRSAAPLYKSLGWHPIPMRYSVISAPLTSFTTPPQGKYHYNNIADHMQSVVEVHEAYARHFNGTFVRDDAAYWDKWIAYEFTREATFSAIALDPATGQAGGYAVAFVKYDPEAATTADDQREAGRRGAITVRVREFGVIDEVMADDGGQALLGSLVGELLRHFINDSDNNGGFSGGTDDDGSRRVRLVYPAAIENYFALGGDALVVPDAQREESVVDEGTMTRVLDHPTTAGSEVRLEQSLRQQPTATPFSKAQQPPRSSSYLLFWETDGF</sequence>
<dbReference type="PROSITE" id="PS51186">
    <property type="entry name" value="GNAT"/>
    <property type="match status" value="1"/>
</dbReference>
<keyword evidence="3" id="KW-1185">Reference proteome</keyword>
<dbReference type="Gene3D" id="3.40.630.30">
    <property type="match status" value="2"/>
</dbReference>
<dbReference type="Pfam" id="PF13527">
    <property type="entry name" value="Acetyltransf_9"/>
    <property type="match status" value="1"/>
</dbReference>
<dbReference type="PANTHER" id="PTHR37817">
    <property type="entry name" value="N-ACETYLTRANSFERASE EIS"/>
    <property type="match status" value="1"/>
</dbReference>
<name>L8H779_ACACF</name>
<dbReference type="GeneID" id="14921869"/>
<dbReference type="EMBL" id="KB007908">
    <property type="protein sequence ID" value="ELR20995.1"/>
    <property type="molecule type" value="Genomic_DNA"/>
</dbReference>
<dbReference type="KEGG" id="acan:ACA1_280280"/>
<dbReference type="InterPro" id="IPR051554">
    <property type="entry name" value="Acetyltransferase_Eis"/>
</dbReference>
<evidence type="ECO:0000313" key="2">
    <source>
        <dbReference type="EMBL" id="ELR20995.1"/>
    </source>
</evidence>
<gene>
    <name evidence="2" type="ORF">ACA1_280280</name>
</gene>
<accession>L8H779</accession>
<dbReference type="OrthoDB" id="79507at2759"/>
<organism evidence="2 3">
    <name type="scientific">Acanthamoeba castellanii (strain ATCC 30010 / Neff)</name>
    <dbReference type="NCBI Taxonomy" id="1257118"/>
    <lineage>
        <taxon>Eukaryota</taxon>
        <taxon>Amoebozoa</taxon>
        <taxon>Discosea</taxon>
        <taxon>Longamoebia</taxon>
        <taxon>Centramoebida</taxon>
        <taxon>Acanthamoebidae</taxon>
        <taxon>Acanthamoeba</taxon>
    </lineage>
</organism>
<dbReference type="GO" id="GO:0030649">
    <property type="term" value="P:aminoglycoside antibiotic catabolic process"/>
    <property type="evidence" value="ECO:0007669"/>
    <property type="project" value="TreeGrafter"/>
</dbReference>
<reference evidence="2 3" key="1">
    <citation type="journal article" date="2013" name="Genome Biol.">
        <title>Genome of Acanthamoeba castellanii highlights extensive lateral gene transfer and early evolution of tyrosine kinase signaling.</title>
        <authorList>
            <person name="Clarke M."/>
            <person name="Lohan A.J."/>
            <person name="Liu B."/>
            <person name="Lagkouvardos I."/>
            <person name="Roy S."/>
            <person name="Zafar N."/>
            <person name="Bertelli C."/>
            <person name="Schilde C."/>
            <person name="Kianianmomeni A."/>
            <person name="Burglin T.R."/>
            <person name="Frech C."/>
            <person name="Turcotte B."/>
            <person name="Kopec K.O."/>
            <person name="Synnott J.M."/>
            <person name="Choo C."/>
            <person name="Paponov I."/>
            <person name="Finkler A."/>
            <person name="Soon Heng Tan C."/>
            <person name="Hutchins A.P."/>
            <person name="Weinmeier T."/>
            <person name="Rattei T."/>
            <person name="Chu J.S."/>
            <person name="Gimenez G."/>
            <person name="Irimia M."/>
            <person name="Rigden D.J."/>
            <person name="Fitzpatrick D.A."/>
            <person name="Lorenzo-Morales J."/>
            <person name="Bateman A."/>
            <person name="Chiu C.H."/>
            <person name="Tang P."/>
            <person name="Hegemann P."/>
            <person name="Fromm H."/>
            <person name="Raoult D."/>
            <person name="Greub G."/>
            <person name="Miranda-Saavedra D."/>
            <person name="Chen N."/>
            <person name="Nash P."/>
            <person name="Ginger M.L."/>
            <person name="Horn M."/>
            <person name="Schaap P."/>
            <person name="Caler L."/>
            <person name="Loftus B."/>
        </authorList>
    </citation>
    <scope>NUCLEOTIDE SEQUENCE [LARGE SCALE GENOMIC DNA]</scope>
    <source>
        <strain evidence="2 3">Neff</strain>
    </source>
</reference>
<dbReference type="AlphaFoldDB" id="L8H779"/>
<dbReference type="Proteomes" id="UP000011083">
    <property type="component" value="Unassembled WGS sequence"/>
</dbReference>
<evidence type="ECO:0000259" key="1">
    <source>
        <dbReference type="PROSITE" id="PS51186"/>
    </source>
</evidence>
<dbReference type="RefSeq" id="XP_004344738.1">
    <property type="nucleotide sequence ID" value="XM_004344688.1"/>
</dbReference>
<dbReference type="VEuPathDB" id="AmoebaDB:ACA1_280280"/>
<protein>
    <submittedName>
        <fullName evidence="2">Acetyltransferase, GNAT superfamily protein</fullName>
    </submittedName>
</protein>
<evidence type="ECO:0000313" key="3">
    <source>
        <dbReference type="Proteomes" id="UP000011083"/>
    </source>
</evidence>
<dbReference type="GO" id="GO:0034069">
    <property type="term" value="F:aminoglycoside N-acetyltransferase activity"/>
    <property type="evidence" value="ECO:0007669"/>
    <property type="project" value="TreeGrafter"/>
</dbReference>
<feature type="domain" description="N-acetyltransferase" evidence="1">
    <location>
        <begin position="1"/>
        <end position="150"/>
    </location>
</feature>
<dbReference type="InterPro" id="IPR000182">
    <property type="entry name" value="GNAT_dom"/>
</dbReference>
<keyword evidence="2" id="KW-0808">Transferase</keyword>
<dbReference type="CDD" id="cd04301">
    <property type="entry name" value="NAT_SF"/>
    <property type="match status" value="1"/>
</dbReference>
<dbReference type="PANTHER" id="PTHR37817:SF1">
    <property type="entry name" value="N-ACETYLTRANSFERASE EIS"/>
    <property type="match status" value="1"/>
</dbReference>
<dbReference type="InterPro" id="IPR016181">
    <property type="entry name" value="Acyl_CoA_acyltransferase"/>
</dbReference>
<proteinExistence type="predicted"/>
<dbReference type="SUPFAM" id="SSF55729">
    <property type="entry name" value="Acyl-CoA N-acyltransferases (Nat)"/>
    <property type="match status" value="1"/>
</dbReference>